<reference evidence="17 18" key="1">
    <citation type="journal article" date="2016" name="Antonie Van Leeuwenhoek">
        <title>Dongia soli sp. nov., isolated from soil from Dokdo, Korea.</title>
        <authorList>
            <person name="Kim D.U."/>
            <person name="Lee H."/>
            <person name="Kim H."/>
            <person name="Kim S.G."/>
            <person name="Ka J.O."/>
        </authorList>
    </citation>
    <scope>NUCLEOTIDE SEQUENCE [LARGE SCALE GENOMIC DNA]</scope>
    <source>
        <strain evidence="17 18">D78</strain>
    </source>
</reference>
<keyword evidence="7 15" id="KW-0472">Membrane</keyword>
<keyword evidence="4" id="KW-0997">Cell inner membrane</keyword>
<keyword evidence="18" id="KW-1185">Reference proteome</keyword>
<dbReference type="PANTHER" id="PTHR47529">
    <property type="entry name" value="PEPTIDYL-PROLYL CIS-TRANS ISOMERASE D"/>
    <property type="match status" value="1"/>
</dbReference>
<evidence type="ECO:0000256" key="13">
    <source>
        <dbReference type="ARBA" id="ARBA00042775"/>
    </source>
</evidence>
<dbReference type="EMBL" id="JAXCLW010000002">
    <property type="protein sequence ID" value="MDY0883057.1"/>
    <property type="molecule type" value="Genomic_DNA"/>
</dbReference>
<evidence type="ECO:0000256" key="15">
    <source>
        <dbReference type="SAM" id="Phobius"/>
    </source>
</evidence>
<keyword evidence="8" id="KW-0143">Chaperone</keyword>
<evidence type="ECO:0000256" key="3">
    <source>
        <dbReference type="ARBA" id="ARBA00022475"/>
    </source>
</evidence>
<dbReference type="PANTHER" id="PTHR47529:SF1">
    <property type="entry name" value="PERIPLASMIC CHAPERONE PPID"/>
    <property type="match status" value="1"/>
</dbReference>
<evidence type="ECO:0000256" key="9">
    <source>
        <dbReference type="ARBA" id="ARBA00030642"/>
    </source>
</evidence>
<feature type="transmembrane region" description="Helical" evidence="15">
    <location>
        <begin position="12"/>
        <end position="31"/>
    </location>
</feature>
<dbReference type="InterPro" id="IPR052029">
    <property type="entry name" value="PpiD_chaperone"/>
</dbReference>
<protein>
    <recommendedName>
        <fullName evidence="2">Parvulin-like PPIase</fullName>
    </recommendedName>
    <alternativeName>
        <fullName evidence="9">Peptidyl-prolyl cis-trans isomerase plp</fullName>
    </alternativeName>
    <alternativeName>
        <fullName evidence="12">Periplasmic chaperone PpiD</fullName>
    </alternativeName>
    <alternativeName>
        <fullName evidence="13">Periplasmic folding chaperone</fullName>
    </alternativeName>
    <alternativeName>
        <fullName evidence="10">Rotamase plp</fullName>
    </alternativeName>
</protein>
<evidence type="ECO:0000313" key="17">
    <source>
        <dbReference type="EMBL" id="MDY0883057.1"/>
    </source>
</evidence>
<dbReference type="Pfam" id="PF13145">
    <property type="entry name" value="Rotamase_2"/>
    <property type="match status" value="1"/>
</dbReference>
<evidence type="ECO:0000256" key="14">
    <source>
        <dbReference type="PROSITE-ProRule" id="PRU00278"/>
    </source>
</evidence>
<dbReference type="SUPFAM" id="SSF54534">
    <property type="entry name" value="FKBP-like"/>
    <property type="match status" value="1"/>
</dbReference>
<evidence type="ECO:0000259" key="16">
    <source>
        <dbReference type="PROSITE" id="PS50198"/>
    </source>
</evidence>
<dbReference type="PROSITE" id="PS50198">
    <property type="entry name" value="PPIC_PPIASE_2"/>
    <property type="match status" value="1"/>
</dbReference>
<sequence length="625" mass="68151">MLSTIRHKTTSLVAKILFVILIVAFAAWGVGDIFRNSGKSTPVATVGDLEYSQTDLHRDLQLLIQGYQRQGVQLTPDQIRAAGVPQKLVDQRINRNLMQVYTHQLGLTVPDTLVVQTIQSQQSFQGIDGKFNRNQFLAAIRQEGYDEAAFYQRVRDDLQDRQLYRALFSNIVLPQILADEIYSYQAETRTADVLILPSASITDVGTPDDAALTQFHKDHAQQYMRPEYRAATVLQLSPADFAKDITVSDDDIQQEYKNREAEFRTPELRDVEQVVVQDQASIDKILAAMKSGKAFAEAVKEVTGSGPVDLGTVTKDKLQPKELQDPIFALAADGVSAPIKSPFGLHLAHVKSITPASTQSLDQVKNQLRDTIALSRASDSMVSIVNQLEDALAGGASVSEAADKLKLKAISLPAVDSLGTDRDGKELGLRPEVLGLIQQTQSGSTSQLTAMPDGGYAVVQVTGVTAPELKPLAEIKDQVTQDWIADKQRSVATERAKALVEKLRQGGNMATEAKAMKLEIKSSASFTRDVGDTDNGIDVDLARKLFAAKIGDYAQGQAADGPVIAKLTAITPAVAADHKDEAKIVSDKLLEDIRNELSAQFAAALQQRIPVKRNDQLIDKVMAEE</sequence>
<dbReference type="InterPro" id="IPR046357">
    <property type="entry name" value="PPIase_dom_sf"/>
</dbReference>
<dbReference type="Gene3D" id="1.10.4030.10">
    <property type="entry name" value="Porin chaperone SurA, peptide-binding domain"/>
    <property type="match status" value="1"/>
</dbReference>
<evidence type="ECO:0000256" key="1">
    <source>
        <dbReference type="ARBA" id="ARBA00004382"/>
    </source>
</evidence>
<evidence type="ECO:0000256" key="12">
    <source>
        <dbReference type="ARBA" id="ARBA00040743"/>
    </source>
</evidence>
<dbReference type="Pfam" id="PF13624">
    <property type="entry name" value="SurA_N_3"/>
    <property type="match status" value="1"/>
</dbReference>
<gene>
    <name evidence="17" type="ORF">SMD27_09390</name>
</gene>
<keyword evidence="14" id="KW-0413">Isomerase</keyword>
<dbReference type="SUPFAM" id="SSF109998">
    <property type="entry name" value="Triger factor/SurA peptide-binding domain-like"/>
    <property type="match status" value="1"/>
</dbReference>
<keyword evidence="6 15" id="KW-1133">Transmembrane helix</keyword>
<comment type="caution">
    <text evidence="17">The sequence shown here is derived from an EMBL/GenBank/DDBJ whole genome shotgun (WGS) entry which is preliminary data.</text>
</comment>
<comment type="subcellular location">
    <subcellularLocation>
        <location evidence="1">Cell inner membrane</location>
        <topology evidence="1">Single-pass type II membrane protein</topology>
        <orientation evidence="1">Periplasmic side</orientation>
    </subcellularLocation>
</comment>
<comment type="similarity">
    <text evidence="11">Belongs to the PpiD chaperone family.</text>
</comment>
<keyword evidence="5 15" id="KW-0812">Transmembrane</keyword>
<dbReference type="Proteomes" id="UP001279642">
    <property type="component" value="Unassembled WGS sequence"/>
</dbReference>
<dbReference type="Gene3D" id="3.10.50.40">
    <property type="match status" value="1"/>
</dbReference>
<evidence type="ECO:0000256" key="6">
    <source>
        <dbReference type="ARBA" id="ARBA00022989"/>
    </source>
</evidence>
<keyword evidence="3" id="KW-1003">Cell membrane</keyword>
<evidence type="ECO:0000256" key="4">
    <source>
        <dbReference type="ARBA" id="ARBA00022519"/>
    </source>
</evidence>
<organism evidence="17 18">
    <name type="scientific">Dongia soli</name>
    <dbReference type="NCBI Taxonomy" id="600628"/>
    <lineage>
        <taxon>Bacteria</taxon>
        <taxon>Pseudomonadati</taxon>
        <taxon>Pseudomonadota</taxon>
        <taxon>Alphaproteobacteria</taxon>
        <taxon>Rhodospirillales</taxon>
        <taxon>Dongiaceae</taxon>
        <taxon>Dongia</taxon>
    </lineage>
</organism>
<dbReference type="InterPro" id="IPR027304">
    <property type="entry name" value="Trigger_fact/SurA_dom_sf"/>
</dbReference>
<evidence type="ECO:0000256" key="11">
    <source>
        <dbReference type="ARBA" id="ARBA00038408"/>
    </source>
</evidence>
<proteinExistence type="inferred from homology"/>
<dbReference type="InterPro" id="IPR000297">
    <property type="entry name" value="PPIase_PpiC"/>
</dbReference>
<evidence type="ECO:0000313" key="18">
    <source>
        <dbReference type="Proteomes" id="UP001279642"/>
    </source>
</evidence>
<evidence type="ECO:0000256" key="10">
    <source>
        <dbReference type="ARBA" id="ARBA00031484"/>
    </source>
</evidence>
<dbReference type="RefSeq" id="WP_320508109.1">
    <property type="nucleotide sequence ID" value="NZ_JAXCLW010000002.1"/>
</dbReference>
<evidence type="ECO:0000256" key="5">
    <source>
        <dbReference type="ARBA" id="ARBA00022692"/>
    </source>
</evidence>
<feature type="domain" description="PpiC" evidence="16">
    <location>
        <begin position="266"/>
        <end position="352"/>
    </location>
</feature>
<accession>A0ABU5EAZ4</accession>
<evidence type="ECO:0000256" key="8">
    <source>
        <dbReference type="ARBA" id="ARBA00023186"/>
    </source>
</evidence>
<keyword evidence="14" id="KW-0697">Rotamase</keyword>
<evidence type="ECO:0000256" key="7">
    <source>
        <dbReference type="ARBA" id="ARBA00023136"/>
    </source>
</evidence>
<evidence type="ECO:0000256" key="2">
    <source>
        <dbReference type="ARBA" id="ARBA00018370"/>
    </source>
</evidence>
<name>A0ABU5EAZ4_9PROT</name>